<keyword evidence="2" id="KW-1185">Reference proteome</keyword>
<evidence type="ECO:0008006" key="3">
    <source>
        <dbReference type="Google" id="ProtNLM"/>
    </source>
</evidence>
<organism evidence="1 2">
    <name type="scientific">Mangrovactinospora gilvigrisea</name>
    <dbReference type="NCBI Taxonomy" id="1428644"/>
    <lineage>
        <taxon>Bacteria</taxon>
        <taxon>Bacillati</taxon>
        <taxon>Actinomycetota</taxon>
        <taxon>Actinomycetes</taxon>
        <taxon>Kitasatosporales</taxon>
        <taxon>Streptomycetaceae</taxon>
        <taxon>Mangrovactinospora</taxon>
    </lineage>
</organism>
<reference evidence="1 2" key="1">
    <citation type="submission" date="2016-10" db="EMBL/GenBank/DDBJ databases">
        <title>Genome sequence of Streptomyces gilvigriseus MUSC 26.</title>
        <authorList>
            <person name="Lee L.-H."/>
            <person name="Ser H.-L."/>
        </authorList>
    </citation>
    <scope>NUCLEOTIDE SEQUENCE [LARGE SCALE GENOMIC DNA]</scope>
    <source>
        <strain evidence="1 2">MUSC 26</strain>
    </source>
</reference>
<accession>A0A1J7CII1</accession>
<dbReference type="Proteomes" id="UP000243342">
    <property type="component" value="Unassembled WGS sequence"/>
</dbReference>
<sequence>MHSDVHADLVEFACRHCTHWWLRRFEVWHVYTHTTERAYYRQDGHWTMAPYTASGAHTCRHCGTPVTGRRLERRRLPAPPSIP</sequence>
<evidence type="ECO:0000313" key="1">
    <source>
        <dbReference type="EMBL" id="OIV39442.1"/>
    </source>
</evidence>
<dbReference type="EMBL" id="MLCF01000002">
    <property type="protein sequence ID" value="OIV39442.1"/>
    <property type="molecule type" value="Genomic_DNA"/>
</dbReference>
<comment type="caution">
    <text evidence="1">The sequence shown here is derived from an EMBL/GenBank/DDBJ whole genome shotgun (WGS) entry which is preliminary data.</text>
</comment>
<dbReference type="AlphaFoldDB" id="A0A1J7CII1"/>
<proteinExistence type="predicted"/>
<dbReference type="RefSeq" id="WP_071654645.1">
    <property type="nucleotide sequence ID" value="NZ_MLCF01000002.1"/>
</dbReference>
<gene>
    <name evidence="1" type="ORF">BIV57_00990</name>
</gene>
<evidence type="ECO:0000313" key="2">
    <source>
        <dbReference type="Proteomes" id="UP000243342"/>
    </source>
</evidence>
<name>A0A1J7CII1_9ACTN</name>
<protein>
    <recommendedName>
        <fullName evidence="3">C2H2-type domain-containing protein</fullName>
    </recommendedName>
</protein>
<dbReference type="OrthoDB" id="3872345at2"/>